<name>A0A6M3JZH7_9ZZZZ</name>
<dbReference type="EMBL" id="MT142165">
    <property type="protein sequence ID" value="QJA75463.1"/>
    <property type="molecule type" value="Genomic_DNA"/>
</dbReference>
<gene>
    <name evidence="1" type="ORF">MM415A01778_0016</name>
</gene>
<reference evidence="1" key="1">
    <citation type="submission" date="2020-03" db="EMBL/GenBank/DDBJ databases">
        <title>The deep terrestrial virosphere.</title>
        <authorList>
            <person name="Holmfeldt K."/>
            <person name="Nilsson E."/>
            <person name="Simone D."/>
            <person name="Lopez-Fernandez M."/>
            <person name="Wu X."/>
            <person name="de Brujin I."/>
            <person name="Lundin D."/>
            <person name="Andersson A."/>
            <person name="Bertilsson S."/>
            <person name="Dopson M."/>
        </authorList>
    </citation>
    <scope>NUCLEOTIDE SEQUENCE</scope>
    <source>
        <strain evidence="1">MM415A01778</strain>
    </source>
</reference>
<protein>
    <submittedName>
        <fullName evidence="1">Uncharacterized protein</fullName>
    </submittedName>
</protein>
<accession>A0A6M3JZH7</accession>
<proteinExistence type="predicted"/>
<dbReference type="AlphaFoldDB" id="A0A6M3JZH7"/>
<evidence type="ECO:0000313" key="1">
    <source>
        <dbReference type="EMBL" id="QJA75463.1"/>
    </source>
</evidence>
<organism evidence="1">
    <name type="scientific">viral metagenome</name>
    <dbReference type="NCBI Taxonomy" id="1070528"/>
    <lineage>
        <taxon>unclassified sequences</taxon>
        <taxon>metagenomes</taxon>
        <taxon>organismal metagenomes</taxon>
    </lineage>
</organism>
<dbReference type="Gene3D" id="3.40.1360.10">
    <property type="match status" value="1"/>
</dbReference>
<sequence>MINLNDSKYIPGKVSKEELLELYSDYDIFRHYIGDFELSQTYRSPIRRGDSTPSFNIFYSRRYNCLLFKDFGGKRGDCVKFVQELLSIPKYQDAINRILLDMGLHHYGEIKLEKKQLPESKEEYDLKIVARAWIDKDIDYWKQYGISLSILKLFNVVPIEGFYQNDHYTKTGDIAYAYLEYKDDKLTFKIYRPLATKSKKWRNSNPYGVHQGYRQLPATSELLIITKSLKDVMSIYENMDIPSIGVQSETCFIKESVVDEYKFRFDRVITLFDNDRQGRIQAESYEKMYDIPSIFIPDECGVKDFSDLVKSTGKRNAINVLKKLL</sequence>